<dbReference type="EMBL" id="LT670844">
    <property type="protein sequence ID" value="SHM03535.1"/>
    <property type="molecule type" value="Genomic_DNA"/>
</dbReference>
<sequence>MTLGTPQAGAGSVTGCGASGHVFEPAATNLLTAPVKITNYGLPWA</sequence>
<dbReference type="AlphaFoldDB" id="A0A1M7FHU4"/>
<accession>A0A1M7FHU4</accession>
<gene>
    <name evidence="1" type="ORF">SAMN05444159_7504</name>
</gene>
<reference evidence="1 2" key="1">
    <citation type="submission" date="2016-11" db="EMBL/GenBank/DDBJ databases">
        <authorList>
            <person name="Jaros S."/>
            <person name="Januszkiewicz K."/>
            <person name="Wedrychowicz H."/>
        </authorList>
    </citation>
    <scope>NUCLEOTIDE SEQUENCE [LARGE SCALE GENOMIC DNA]</scope>
    <source>
        <strain evidence="1 2">GAS499</strain>
    </source>
</reference>
<organism evidence="1 2">
    <name type="scientific">Bradyrhizobium lablabi</name>
    <dbReference type="NCBI Taxonomy" id="722472"/>
    <lineage>
        <taxon>Bacteria</taxon>
        <taxon>Pseudomonadati</taxon>
        <taxon>Pseudomonadota</taxon>
        <taxon>Alphaproteobacteria</taxon>
        <taxon>Hyphomicrobiales</taxon>
        <taxon>Nitrobacteraceae</taxon>
        <taxon>Bradyrhizobium</taxon>
    </lineage>
</organism>
<evidence type="ECO:0000313" key="2">
    <source>
        <dbReference type="Proteomes" id="UP000189935"/>
    </source>
</evidence>
<evidence type="ECO:0000313" key="1">
    <source>
        <dbReference type="EMBL" id="SHM03535.1"/>
    </source>
</evidence>
<protein>
    <submittedName>
        <fullName evidence="1">Uncharacterized protein</fullName>
    </submittedName>
</protein>
<dbReference type="Proteomes" id="UP000189935">
    <property type="component" value="Chromosome I"/>
</dbReference>
<name>A0A1M7FHU4_9BRAD</name>
<proteinExistence type="predicted"/>